<dbReference type="EMBL" id="AEBR01000085">
    <property type="protein sequence ID" value="EFM82006.1"/>
    <property type="molecule type" value="Genomic_DNA"/>
</dbReference>
<evidence type="ECO:0000313" key="1">
    <source>
        <dbReference type="EMBL" id="EFM82006.1"/>
    </source>
</evidence>
<dbReference type="AlphaFoldDB" id="A0A125W4E6"/>
<organism evidence="1 2">
    <name type="scientific">Enterococcus faecalis TX4248</name>
    <dbReference type="NCBI Taxonomy" id="749495"/>
    <lineage>
        <taxon>Bacteria</taxon>
        <taxon>Bacillati</taxon>
        <taxon>Bacillota</taxon>
        <taxon>Bacilli</taxon>
        <taxon>Lactobacillales</taxon>
        <taxon>Enterococcaceae</taxon>
        <taxon>Enterococcus</taxon>
    </lineage>
</organism>
<dbReference type="RefSeq" id="WP_002402497.1">
    <property type="nucleotide sequence ID" value="NZ_GL454475.1"/>
</dbReference>
<name>A0A125W4E6_ENTFL</name>
<protein>
    <recommendedName>
        <fullName evidence="3">Tail assembly chaperone</fullName>
    </recommendedName>
</protein>
<proteinExistence type="predicted"/>
<comment type="caution">
    <text evidence="1">The sequence shown here is derived from an EMBL/GenBank/DDBJ whole genome shotgun (WGS) entry which is preliminary data.</text>
</comment>
<dbReference type="InterPro" id="IPR024410">
    <property type="entry name" value="Phage_TAC_12"/>
</dbReference>
<evidence type="ECO:0000313" key="2">
    <source>
        <dbReference type="Proteomes" id="UP000004846"/>
    </source>
</evidence>
<dbReference type="Pfam" id="PF12363">
    <property type="entry name" value="Phage_TAC_12"/>
    <property type="match status" value="1"/>
</dbReference>
<accession>A0A125W4E6</accession>
<sequence>MSTNVKPIATINGKKYPLVFGFKFLNEINALKPDVEEVDGFVQLIGGLQDGDAFAFQKLMHAALITYDDLTTKEIDDYLETSEEALTLFENFISFLEQAPLTALRTKKALEAIKKIMAYMEQIQANQQETIA</sequence>
<reference evidence="1 2" key="1">
    <citation type="submission" date="2010-07" db="EMBL/GenBank/DDBJ databases">
        <authorList>
            <person name="Sid Ahmed O."/>
        </authorList>
    </citation>
    <scope>NUCLEOTIDE SEQUENCE [LARGE SCALE GENOMIC DNA]</scope>
    <source>
        <strain evidence="1 2">TX4248</strain>
    </source>
</reference>
<evidence type="ECO:0008006" key="3">
    <source>
        <dbReference type="Google" id="ProtNLM"/>
    </source>
</evidence>
<gene>
    <name evidence="1" type="ORF">HMPREF9498_02438</name>
</gene>
<dbReference type="Proteomes" id="UP000004846">
    <property type="component" value="Unassembled WGS sequence"/>
</dbReference>
<dbReference type="HOGENOM" id="CLU_1913808_0_0_9"/>